<feature type="compositionally biased region" description="Polar residues" evidence="1">
    <location>
        <begin position="303"/>
        <end position="329"/>
    </location>
</feature>
<organism evidence="2 3">
    <name type="scientific">Mortierella polycephala</name>
    <dbReference type="NCBI Taxonomy" id="41804"/>
    <lineage>
        <taxon>Eukaryota</taxon>
        <taxon>Fungi</taxon>
        <taxon>Fungi incertae sedis</taxon>
        <taxon>Mucoromycota</taxon>
        <taxon>Mortierellomycotina</taxon>
        <taxon>Mortierellomycetes</taxon>
        <taxon>Mortierellales</taxon>
        <taxon>Mortierellaceae</taxon>
        <taxon>Mortierella</taxon>
    </lineage>
</organism>
<feature type="compositionally biased region" description="Acidic residues" evidence="1">
    <location>
        <begin position="1302"/>
        <end position="1323"/>
    </location>
</feature>
<evidence type="ECO:0000313" key="3">
    <source>
        <dbReference type="Proteomes" id="UP000726737"/>
    </source>
</evidence>
<dbReference type="SUPFAM" id="SSF116846">
    <property type="entry name" value="MIT domain"/>
    <property type="match status" value="1"/>
</dbReference>
<feature type="compositionally biased region" description="Pro residues" evidence="1">
    <location>
        <begin position="22"/>
        <end position="31"/>
    </location>
</feature>
<feature type="region of interest" description="Disordered" evidence="1">
    <location>
        <begin position="213"/>
        <end position="241"/>
    </location>
</feature>
<feature type="compositionally biased region" description="Low complexity" evidence="1">
    <location>
        <begin position="59"/>
        <end position="85"/>
    </location>
</feature>
<reference evidence="2" key="1">
    <citation type="journal article" date="2020" name="Fungal Divers.">
        <title>Resolving the Mortierellaceae phylogeny through synthesis of multi-gene phylogenetics and phylogenomics.</title>
        <authorList>
            <person name="Vandepol N."/>
            <person name="Liber J."/>
            <person name="Desiro A."/>
            <person name="Na H."/>
            <person name="Kennedy M."/>
            <person name="Barry K."/>
            <person name="Grigoriev I.V."/>
            <person name="Miller A.N."/>
            <person name="O'Donnell K."/>
            <person name="Stajich J.E."/>
            <person name="Bonito G."/>
        </authorList>
    </citation>
    <scope>NUCLEOTIDE SEQUENCE</scope>
    <source>
        <strain evidence="2">KOD948</strain>
    </source>
</reference>
<dbReference type="Proteomes" id="UP000726737">
    <property type="component" value="Unassembled WGS sequence"/>
</dbReference>
<feature type="region of interest" description="Disordered" evidence="1">
    <location>
        <begin position="1066"/>
        <end position="1089"/>
    </location>
</feature>
<evidence type="ECO:0000313" key="2">
    <source>
        <dbReference type="EMBL" id="KAG0261961.1"/>
    </source>
</evidence>
<feature type="region of interest" description="Disordered" evidence="1">
    <location>
        <begin position="507"/>
        <end position="544"/>
    </location>
</feature>
<feature type="compositionally biased region" description="Basic and acidic residues" evidence="1">
    <location>
        <begin position="1328"/>
        <end position="1338"/>
    </location>
</feature>
<feature type="compositionally biased region" description="Basic and acidic residues" evidence="1">
    <location>
        <begin position="1193"/>
        <end position="1208"/>
    </location>
</feature>
<dbReference type="InterPro" id="IPR036181">
    <property type="entry name" value="MIT_dom_sf"/>
</dbReference>
<dbReference type="EMBL" id="JAAAJA010000110">
    <property type="protein sequence ID" value="KAG0261961.1"/>
    <property type="molecule type" value="Genomic_DNA"/>
</dbReference>
<feature type="compositionally biased region" description="Basic and acidic residues" evidence="1">
    <location>
        <begin position="1510"/>
        <end position="1525"/>
    </location>
</feature>
<name>A0A9P6U5Y0_9FUNG</name>
<proteinExistence type="predicted"/>
<feature type="compositionally biased region" description="Basic residues" evidence="1">
    <location>
        <begin position="385"/>
        <end position="398"/>
    </location>
</feature>
<feature type="compositionally biased region" description="Low complexity" evidence="1">
    <location>
        <begin position="215"/>
        <end position="241"/>
    </location>
</feature>
<feature type="region of interest" description="Disordered" evidence="1">
    <location>
        <begin position="1187"/>
        <end position="1233"/>
    </location>
</feature>
<feature type="region of interest" description="Disordered" evidence="1">
    <location>
        <begin position="299"/>
        <end position="419"/>
    </location>
</feature>
<feature type="region of interest" description="Disordered" evidence="1">
    <location>
        <begin position="1"/>
        <end position="103"/>
    </location>
</feature>
<feature type="compositionally biased region" description="Basic and acidic residues" evidence="1">
    <location>
        <begin position="516"/>
        <end position="528"/>
    </location>
</feature>
<gene>
    <name evidence="2" type="ORF">BG011_000510</name>
</gene>
<protein>
    <recommendedName>
        <fullName evidence="4">MIT domain-containing protein</fullName>
    </recommendedName>
</protein>
<evidence type="ECO:0000256" key="1">
    <source>
        <dbReference type="SAM" id="MobiDB-lite"/>
    </source>
</evidence>
<feature type="region of interest" description="Disordered" evidence="1">
    <location>
        <begin position="609"/>
        <end position="691"/>
    </location>
</feature>
<accession>A0A9P6U5Y0</accession>
<feature type="compositionally biased region" description="Polar residues" evidence="1">
    <location>
        <begin position="749"/>
        <end position="763"/>
    </location>
</feature>
<comment type="caution">
    <text evidence="2">The sequence shown here is derived from an EMBL/GenBank/DDBJ whole genome shotgun (WGS) entry which is preliminary data.</text>
</comment>
<feature type="compositionally biased region" description="Basic residues" evidence="1">
    <location>
        <begin position="672"/>
        <end position="684"/>
    </location>
</feature>
<feature type="compositionally biased region" description="Polar residues" evidence="1">
    <location>
        <begin position="829"/>
        <end position="844"/>
    </location>
</feature>
<feature type="compositionally biased region" description="Polar residues" evidence="1">
    <location>
        <begin position="402"/>
        <end position="416"/>
    </location>
</feature>
<dbReference type="OrthoDB" id="2448087at2759"/>
<feature type="compositionally biased region" description="Basic residues" evidence="1">
    <location>
        <begin position="855"/>
        <end position="868"/>
    </location>
</feature>
<feature type="compositionally biased region" description="Polar residues" evidence="1">
    <location>
        <begin position="535"/>
        <end position="544"/>
    </location>
</feature>
<dbReference type="Gene3D" id="1.20.58.80">
    <property type="entry name" value="Phosphotransferase system, lactose/cellobiose-type IIA subunit"/>
    <property type="match status" value="1"/>
</dbReference>
<feature type="region of interest" description="Disordered" evidence="1">
    <location>
        <begin position="704"/>
        <end position="733"/>
    </location>
</feature>
<feature type="compositionally biased region" description="Low complexity" evidence="1">
    <location>
        <begin position="609"/>
        <end position="623"/>
    </location>
</feature>
<sequence>MTPAPSSSRNRRSATLSNIPLPIGPLPPPPQHGLSQHSPHSSFSSHSGPLSVTIPGHQPSVYPGGSSPYGPPRASFSSSRASPSPVTQTRSGREREQEARSDNAWRSIFDAALVKAQQAVQLDELQETALAANLYAQAANDLGRVIPMCSSEKKKQSMLAIQAIYLDRVSQLKESTAKASSKSDSAATGESHDGANNYRYSVASNQGMAYGDETQQQYQPQQFQTQSHMQQQLYQPHPAQQLQQQYQTPAPIPVQHLPHQLHHIQHTQQQPLVLQQQQPIQQQTPQEQQGKGFRFFGKKRSKTQPSATHPPEFNQTWHTQDPSNSTGYSQYGEHVGSENDGYSVPYMAPPRAPSPPPVVVSPIFMTQPPNSTHESGQSEEQKTNKSSKWRPFGKKKSKSFSNNETSTAYNPQQEIIQTPPMPTPAISTPVFSPTLEPVAAPHLVDPTDYSDAYSHQKQSDWYVANTQEEYGYNEFEFENQNRYYDDGDEEVDPYYIADTKGRAQAFEGENAGSKDTQPKELEEKDTSLVRKPLNHSASSYSQEQSFTPNYMYAQNDSATSPTAQADQHLQSGPMLDEHAYTQAYMVDESDGNITEDLAQQHYLKYQEQQYYQQHQQDQQHQQYFGDDDAIVPDVRGVDEAPALATPESAAGPESDLTAHPENKDETALEKSKSKRTWFGKKKKDKAKEPERFDDVAKLMDEALFGSGSAIKAQKDKQKGKEREKENGEEYEREEEMKKMMMEMEMEENVPSSAQPDNQQSQDIESPLQAHADISDKPAVEVAVEGATEAAPIDVTPDAAEDYFTTTKETSSEHDGRVDTFLAPVPESSELVTSESGITTTTGQDAKSIVSDTPKRSKTRHFGIFRSKKNKDVETFQEGTALTPVATNDDEKSMHSSHTRQSSQSADRRATELAVALTVRPKEKETKARVSDEYVPYEYQEELEGPLMERVEVPENREVIGFVMPIEEAMDYTLEGNEEAALENWDSWVSQLESFEKVLSDKGMKKEKIKKVKKAKEPKDEALAPMGSIKANRSSIFGLGQSDILRSRASTTLDLNAHLQEGRPLSMSTTLLDDGSSSNPRLSFQSSKSGGSEIPVQFITTQQAKKRWWNPKRKETVSLYRVSNAFSMADLDQDRHLSTLLRSEDRIHSSDNLTLDTTIMSMPLTLTEPSTPAPEFTKDAPASMKSTLELDMMDDNKDDNKDKEKSAPKEDEEAESEVAIAPMPKTKAKAKSNKPKLLPISTPLSQLLKIENAEELWQYVQQAKTYATSRMNKGDKRSASIALKRAQALESRWQEVLLEMASSDEDTDGLLEDEDEEEESEEEVAVMPVKKEKAAPKEDVAPVVVTPTLTPIMNPLNTHNAIEDDDEEEDYVVHRRNTISRSNSTPDKYSKYKVNKPAPVVSATSSPSLAILTEEETNEKGELSVKNSAATLAAADNHDDGRLGSDATLEQMTESTSVEHLKFYIQRMKTDTVAKARNGSKFAALEGMKNVKVLQQRLADLQESNEEGEEDKEKTVQDTEIKEKDA</sequence>
<feature type="compositionally biased region" description="Basic and acidic residues" evidence="1">
    <location>
        <begin position="712"/>
        <end position="733"/>
    </location>
</feature>
<evidence type="ECO:0008006" key="4">
    <source>
        <dbReference type="Google" id="ProtNLM"/>
    </source>
</evidence>
<feature type="region of interest" description="Disordered" evidence="1">
    <location>
        <begin position="805"/>
        <end position="910"/>
    </location>
</feature>
<keyword evidence="3" id="KW-1185">Reference proteome</keyword>
<feature type="region of interest" description="Disordered" evidence="1">
    <location>
        <begin position="176"/>
        <end position="198"/>
    </location>
</feature>
<feature type="compositionally biased region" description="Pro residues" evidence="1">
    <location>
        <begin position="347"/>
        <end position="359"/>
    </location>
</feature>
<feature type="region of interest" description="Disordered" evidence="1">
    <location>
        <begin position="1499"/>
        <end position="1525"/>
    </location>
</feature>
<feature type="compositionally biased region" description="Low complexity" evidence="1">
    <location>
        <begin position="177"/>
        <end position="188"/>
    </location>
</feature>
<feature type="compositionally biased region" description="Basic and acidic residues" evidence="1">
    <location>
        <begin position="656"/>
        <end position="671"/>
    </location>
</feature>
<feature type="region of interest" description="Disordered" evidence="1">
    <location>
        <begin position="745"/>
        <end position="768"/>
    </location>
</feature>
<feature type="compositionally biased region" description="Low complexity" evidence="1">
    <location>
        <begin position="32"/>
        <end position="51"/>
    </location>
</feature>
<feature type="region of interest" description="Disordered" evidence="1">
    <location>
        <begin position="1302"/>
        <end position="1338"/>
    </location>
</feature>
<feature type="compositionally biased region" description="Basic and acidic residues" evidence="1">
    <location>
        <begin position="91"/>
        <end position="103"/>
    </location>
</feature>